<dbReference type="InterPro" id="IPR011701">
    <property type="entry name" value="MFS"/>
</dbReference>
<feature type="transmembrane region" description="Helical" evidence="6">
    <location>
        <begin position="245"/>
        <end position="269"/>
    </location>
</feature>
<keyword evidence="9" id="KW-1185">Reference proteome</keyword>
<dbReference type="PANTHER" id="PTHR42718:SF1">
    <property type="entry name" value="LOW AFFINITY AMMONIUM TRANSPORTER"/>
    <property type="match status" value="1"/>
</dbReference>
<evidence type="ECO:0000313" key="9">
    <source>
        <dbReference type="Proteomes" id="UP001586593"/>
    </source>
</evidence>
<feature type="transmembrane region" description="Helical" evidence="6">
    <location>
        <begin position="316"/>
        <end position="336"/>
    </location>
</feature>
<keyword evidence="2 6" id="KW-0812">Transmembrane</keyword>
<reference evidence="8 9" key="1">
    <citation type="journal article" date="2024" name="Commun. Biol.">
        <title>Comparative genomic analysis of thermophilic fungi reveals convergent evolutionary adaptations and gene losses.</title>
        <authorList>
            <person name="Steindorff A.S."/>
            <person name="Aguilar-Pontes M.V."/>
            <person name="Robinson A.J."/>
            <person name="Andreopoulos B."/>
            <person name="LaButti K."/>
            <person name="Kuo A."/>
            <person name="Mondo S."/>
            <person name="Riley R."/>
            <person name="Otillar R."/>
            <person name="Haridas S."/>
            <person name="Lipzen A."/>
            <person name="Grimwood J."/>
            <person name="Schmutz J."/>
            <person name="Clum A."/>
            <person name="Reid I.D."/>
            <person name="Moisan M.C."/>
            <person name="Butler G."/>
            <person name="Nguyen T.T.M."/>
            <person name="Dewar K."/>
            <person name="Conant G."/>
            <person name="Drula E."/>
            <person name="Henrissat B."/>
            <person name="Hansel C."/>
            <person name="Singer S."/>
            <person name="Hutchinson M.I."/>
            <person name="de Vries R.P."/>
            <person name="Natvig D.O."/>
            <person name="Powell A.J."/>
            <person name="Tsang A."/>
            <person name="Grigoriev I.V."/>
        </authorList>
    </citation>
    <scope>NUCLEOTIDE SEQUENCE [LARGE SCALE GENOMIC DNA]</scope>
    <source>
        <strain evidence="8 9">ATCC 24622</strain>
    </source>
</reference>
<proteinExistence type="predicted"/>
<evidence type="ECO:0000256" key="3">
    <source>
        <dbReference type="ARBA" id="ARBA00022989"/>
    </source>
</evidence>
<comment type="subcellular location">
    <subcellularLocation>
        <location evidence="1">Membrane</location>
        <topology evidence="1">Multi-pass membrane protein</topology>
    </subcellularLocation>
</comment>
<dbReference type="Pfam" id="PF07690">
    <property type="entry name" value="MFS_1"/>
    <property type="match status" value="1"/>
</dbReference>
<dbReference type="CDD" id="cd17476">
    <property type="entry name" value="MFS_Amf1_MDR_like"/>
    <property type="match status" value="1"/>
</dbReference>
<feature type="transmembrane region" description="Helical" evidence="6">
    <location>
        <begin position="289"/>
        <end position="309"/>
    </location>
</feature>
<sequence>MSVLVLIHTIGASFGIDNPGQLSWLVAGYSLTVGTFILFSGRLGDVFGYKRMLLIGFAWFALWSVVAGVSVYSNFVLFVFARVLQGIGPAICLPNGLAIFGATYPPGHRKAMVFSFFGASAPTGALVGSVISSLLAEAWWPWLFWVMAITLIVVAVVGYFVIPSPPQKLGPPHNLREMFIELDIPGVVSGVAALVLFNFAWNQAPLTGWDRPEVIVTLILGVLLAVSFFLVELKYSPMPLLPLDAVNADVAFVLAAVCCGWACFGVWSLYFVQILEQIRDLPPLLTCAWLVPVVPAGIFAAVLTGLLLGPAQVKPPYVMIMALTAFIVGTVLTATASIHSSYWAPTFIAVLIIPFGMDMSFPAATLILSDAVAKKHQGIGASLINTVVNYGISLGVGFAGTVEVHINNGGKTKPDLLKGFHGALYMGIGLAGLGLVICLAYLARHHRQKGNQGTESEKTVTPGDRTPNVPVEGDQN</sequence>
<evidence type="ECO:0000313" key="8">
    <source>
        <dbReference type="EMBL" id="KAL1863082.1"/>
    </source>
</evidence>
<feature type="transmembrane region" description="Helical" evidence="6">
    <location>
        <begin position="142"/>
        <end position="162"/>
    </location>
</feature>
<feature type="transmembrane region" description="Helical" evidence="6">
    <location>
        <begin position="111"/>
        <end position="136"/>
    </location>
</feature>
<feature type="domain" description="Major facilitator superfamily (MFS) profile" evidence="7">
    <location>
        <begin position="1"/>
        <end position="446"/>
    </location>
</feature>
<name>A0ABR3WJP8_9PEZI</name>
<dbReference type="EMBL" id="JAZHXJ010000364">
    <property type="protein sequence ID" value="KAL1863082.1"/>
    <property type="molecule type" value="Genomic_DNA"/>
</dbReference>
<feature type="transmembrane region" description="Helical" evidence="6">
    <location>
        <begin position="53"/>
        <end position="80"/>
    </location>
</feature>
<dbReference type="PROSITE" id="PS50850">
    <property type="entry name" value="MFS"/>
    <property type="match status" value="1"/>
</dbReference>
<dbReference type="Gene3D" id="1.20.1250.20">
    <property type="entry name" value="MFS general substrate transporter like domains"/>
    <property type="match status" value="2"/>
</dbReference>
<evidence type="ECO:0000256" key="6">
    <source>
        <dbReference type="SAM" id="Phobius"/>
    </source>
</evidence>
<keyword evidence="3 6" id="KW-1133">Transmembrane helix</keyword>
<dbReference type="PANTHER" id="PTHR42718">
    <property type="entry name" value="MAJOR FACILITATOR SUPERFAMILY MULTIDRUG TRANSPORTER MFSC"/>
    <property type="match status" value="1"/>
</dbReference>
<accession>A0ABR3WJP8</accession>
<keyword evidence="4 6" id="KW-0472">Membrane</keyword>
<dbReference type="Proteomes" id="UP001586593">
    <property type="component" value="Unassembled WGS sequence"/>
</dbReference>
<dbReference type="InterPro" id="IPR036259">
    <property type="entry name" value="MFS_trans_sf"/>
</dbReference>
<organism evidence="8 9">
    <name type="scientific">Phialemonium thermophilum</name>
    <dbReference type="NCBI Taxonomy" id="223376"/>
    <lineage>
        <taxon>Eukaryota</taxon>
        <taxon>Fungi</taxon>
        <taxon>Dikarya</taxon>
        <taxon>Ascomycota</taxon>
        <taxon>Pezizomycotina</taxon>
        <taxon>Sordariomycetes</taxon>
        <taxon>Sordariomycetidae</taxon>
        <taxon>Cephalothecales</taxon>
        <taxon>Cephalothecaceae</taxon>
        <taxon>Phialemonium</taxon>
    </lineage>
</organism>
<evidence type="ECO:0000256" key="4">
    <source>
        <dbReference type="ARBA" id="ARBA00023136"/>
    </source>
</evidence>
<dbReference type="SUPFAM" id="SSF103473">
    <property type="entry name" value="MFS general substrate transporter"/>
    <property type="match status" value="1"/>
</dbReference>
<feature type="transmembrane region" description="Helical" evidence="6">
    <location>
        <begin position="25"/>
        <end position="41"/>
    </location>
</feature>
<evidence type="ECO:0000259" key="7">
    <source>
        <dbReference type="PROSITE" id="PS50850"/>
    </source>
</evidence>
<protein>
    <recommendedName>
        <fullName evidence="7">Major facilitator superfamily (MFS) profile domain-containing protein</fullName>
    </recommendedName>
</protein>
<gene>
    <name evidence="8" type="ORF">VTK73DRAFT_6462</name>
</gene>
<evidence type="ECO:0000256" key="5">
    <source>
        <dbReference type="SAM" id="MobiDB-lite"/>
    </source>
</evidence>
<feature type="transmembrane region" description="Helical" evidence="6">
    <location>
        <begin position="342"/>
        <end position="368"/>
    </location>
</feature>
<comment type="caution">
    <text evidence="8">The sequence shown here is derived from an EMBL/GenBank/DDBJ whole genome shotgun (WGS) entry which is preliminary data.</text>
</comment>
<feature type="transmembrane region" description="Helical" evidence="6">
    <location>
        <begin position="214"/>
        <end position="233"/>
    </location>
</feature>
<feature type="transmembrane region" description="Helical" evidence="6">
    <location>
        <begin position="422"/>
        <end position="443"/>
    </location>
</feature>
<feature type="transmembrane region" description="Helical" evidence="6">
    <location>
        <begin position="86"/>
        <end position="104"/>
    </location>
</feature>
<feature type="transmembrane region" description="Helical" evidence="6">
    <location>
        <begin position="380"/>
        <end position="402"/>
    </location>
</feature>
<dbReference type="InterPro" id="IPR020846">
    <property type="entry name" value="MFS_dom"/>
</dbReference>
<evidence type="ECO:0000256" key="1">
    <source>
        <dbReference type="ARBA" id="ARBA00004141"/>
    </source>
</evidence>
<feature type="transmembrane region" description="Helical" evidence="6">
    <location>
        <begin position="182"/>
        <end position="202"/>
    </location>
</feature>
<evidence type="ECO:0000256" key="2">
    <source>
        <dbReference type="ARBA" id="ARBA00022692"/>
    </source>
</evidence>
<feature type="region of interest" description="Disordered" evidence="5">
    <location>
        <begin position="450"/>
        <end position="476"/>
    </location>
</feature>